<dbReference type="Pfam" id="PF14539">
    <property type="entry name" value="DUF4442"/>
    <property type="match status" value="1"/>
</dbReference>
<sequence>MSNTSTAVGRAQRVGRLKALASTPTALRHGMNLWPPFLFTGIRVEHIGADWRSARVRLAPSPLTSNYVGTLFGGSLFSMTDPFWMFLILRHLGPGYVVWDKAAEIEFVSPGRTSVTATFELTDEVLDELREAAVGGAKVLRWFSTDVVADDGTVVARVRKQIYVREARP</sequence>
<gene>
    <name evidence="1" type="ORF">GCM10011366_25930</name>
</gene>
<reference evidence="1" key="1">
    <citation type="journal article" date="2014" name="Int. J. Syst. Evol. Microbiol.">
        <title>Complete genome sequence of Corynebacterium casei LMG S-19264T (=DSM 44701T), isolated from a smear-ripened cheese.</title>
        <authorList>
            <consortium name="US DOE Joint Genome Institute (JGI-PGF)"/>
            <person name="Walter F."/>
            <person name="Albersmeier A."/>
            <person name="Kalinowski J."/>
            <person name="Ruckert C."/>
        </authorList>
    </citation>
    <scope>NUCLEOTIDE SEQUENCE</scope>
    <source>
        <strain evidence="1">CGMCC 1.12160</strain>
    </source>
</reference>
<protein>
    <submittedName>
        <fullName evidence="1">DUF4442 domain-containing protein</fullName>
    </submittedName>
</protein>
<dbReference type="Proteomes" id="UP000605670">
    <property type="component" value="Unassembled WGS sequence"/>
</dbReference>
<comment type="caution">
    <text evidence="1">The sequence shown here is derived from an EMBL/GenBank/DDBJ whole genome shotgun (WGS) entry which is preliminary data.</text>
</comment>
<dbReference type="InterPro" id="IPR029069">
    <property type="entry name" value="HotDog_dom_sf"/>
</dbReference>
<organism evidence="1 2">
    <name type="scientific">Ornithinimicrobium tianjinense</name>
    <dbReference type="NCBI Taxonomy" id="1195761"/>
    <lineage>
        <taxon>Bacteria</taxon>
        <taxon>Bacillati</taxon>
        <taxon>Actinomycetota</taxon>
        <taxon>Actinomycetes</taxon>
        <taxon>Micrococcales</taxon>
        <taxon>Ornithinimicrobiaceae</taxon>
        <taxon>Ornithinimicrobium</taxon>
    </lineage>
</organism>
<dbReference type="InterPro" id="IPR027961">
    <property type="entry name" value="DUF4442"/>
</dbReference>
<dbReference type="RefSeq" id="WP_229735254.1">
    <property type="nucleotide sequence ID" value="NZ_BAABKH010000014.1"/>
</dbReference>
<accession>A0A917F949</accession>
<dbReference type="EMBL" id="BMEM01000004">
    <property type="protein sequence ID" value="GGF56904.1"/>
    <property type="molecule type" value="Genomic_DNA"/>
</dbReference>
<dbReference type="AlphaFoldDB" id="A0A917F949"/>
<name>A0A917F949_9MICO</name>
<dbReference type="Gene3D" id="3.10.129.10">
    <property type="entry name" value="Hotdog Thioesterase"/>
    <property type="match status" value="1"/>
</dbReference>
<dbReference type="SUPFAM" id="SSF54637">
    <property type="entry name" value="Thioesterase/thiol ester dehydrase-isomerase"/>
    <property type="match status" value="1"/>
</dbReference>
<evidence type="ECO:0000313" key="2">
    <source>
        <dbReference type="Proteomes" id="UP000605670"/>
    </source>
</evidence>
<proteinExistence type="predicted"/>
<evidence type="ECO:0000313" key="1">
    <source>
        <dbReference type="EMBL" id="GGF56904.1"/>
    </source>
</evidence>
<keyword evidence="2" id="KW-1185">Reference proteome</keyword>
<reference evidence="1" key="2">
    <citation type="submission" date="2020-09" db="EMBL/GenBank/DDBJ databases">
        <authorList>
            <person name="Sun Q."/>
            <person name="Zhou Y."/>
        </authorList>
    </citation>
    <scope>NUCLEOTIDE SEQUENCE</scope>
    <source>
        <strain evidence="1">CGMCC 1.12160</strain>
    </source>
</reference>